<name>A0A2U1J0E7_SMIAN</name>
<reference evidence="1 2" key="1">
    <citation type="journal article" date="2018" name="MBio">
        <title>Comparative Genomics Reveals the Core Gene Toolbox for the Fungus-Insect Symbiosis.</title>
        <authorList>
            <person name="Wang Y."/>
            <person name="Stata M."/>
            <person name="Wang W."/>
            <person name="Stajich J.E."/>
            <person name="White M.M."/>
            <person name="Moncalvo J.M."/>
        </authorList>
    </citation>
    <scope>NUCLEOTIDE SEQUENCE [LARGE SCALE GENOMIC DNA]</scope>
    <source>
        <strain evidence="1 2">AUS-126-30</strain>
    </source>
</reference>
<comment type="caution">
    <text evidence="1">The sequence shown here is derived from an EMBL/GenBank/DDBJ whole genome shotgun (WGS) entry which is preliminary data.</text>
</comment>
<dbReference type="EMBL" id="MBFU01000540">
    <property type="protein sequence ID" value="PVZ98529.1"/>
    <property type="molecule type" value="Genomic_DNA"/>
</dbReference>
<organism evidence="1 2">
    <name type="scientific">Smittium angustum</name>
    <dbReference type="NCBI Taxonomy" id="133377"/>
    <lineage>
        <taxon>Eukaryota</taxon>
        <taxon>Fungi</taxon>
        <taxon>Fungi incertae sedis</taxon>
        <taxon>Zoopagomycota</taxon>
        <taxon>Kickxellomycotina</taxon>
        <taxon>Harpellomycetes</taxon>
        <taxon>Harpellales</taxon>
        <taxon>Legeriomycetaceae</taxon>
        <taxon>Smittium</taxon>
    </lineage>
</organism>
<dbReference type="Proteomes" id="UP000245591">
    <property type="component" value="Unassembled WGS sequence"/>
</dbReference>
<sequence length="323" mass="37157">MEINVGKSGYIGPNNWNLKVSGQLLPKPEYYEYLGLPIISGGIDWGMYIKKCALKAGNTLKFLQVKGDIWHPSIRLSLYKSVIRSQWEYAGPLLSRAFGSLDLKPLEEVQIKAIAWILGCSKNAAEHYTRLVHSITGLETVFDRLETLSILFVYSYRRLDRLNPLLQLVGYITDYPDGIASKSFVGWKIHYPPVFRRFIDKYWMESSLSGALYERKVDLLSVVDKKSKSDRIRLITRGARHPVTGADVSMYIGNKYLSMLAFKWRLSTIYYGTKCKKCRKNFTYKHARGCYGIVDMDQYFDFKKMKLLCKNLSILNMSMRLGG</sequence>
<proteinExistence type="predicted"/>
<dbReference type="AlphaFoldDB" id="A0A2U1J0E7"/>
<evidence type="ECO:0000313" key="1">
    <source>
        <dbReference type="EMBL" id="PVZ98529.1"/>
    </source>
</evidence>
<protein>
    <submittedName>
        <fullName evidence="1">Uncharacterized protein</fullName>
    </submittedName>
</protein>
<keyword evidence="2" id="KW-1185">Reference proteome</keyword>
<gene>
    <name evidence="1" type="ORF">BB558_005468</name>
</gene>
<accession>A0A2U1J0E7</accession>
<evidence type="ECO:0000313" key="2">
    <source>
        <dbReference type="Proteomes" id="UP000245591"/>
    </source>
</evidence>